<dbReference type="PANTHER" id="PTHR22589:SF16">
    <property type="entry name" value="CARNITINE O-PALMITOYLTRANSFERASE 2, MITOCHONDRIAL"/>
    <property type="match status" value="1"/>
</dbReference>
<dbReference type="Pfam" id="PF00755">
    <property type="entry name" value="Carn_acyltransf"/>
    <property type="match status" value="2"/>
</dbReference>
<evidence type="ECO:0000313" key="7">
    <source>
        <dbReference type="Ensembl" id="ENSEBUP00000019961.1"/>
    </source>
</evidence>
<feature type="domain" description="Choline/carnitine acyltransferase" evidence="6">
    <location>
        <begin position="38"/>
        <end position="356"/>
    </location>
</feature>
<dbReference type="Gene3D" id="3.30.559.70">
    <property type="entry name" value="Choline/Carnitine o-acyltransferase, domain 2"/>
    <property type="match status" value="1"/>
</dbReference>
<evidence type="ECO:0000256" key="5">
    <source>
        <dbReference type="RuleBase" id="RU003801"/>
    </source>
</evidence>
<feature type="domain" description="Choline/carnitine acyltransferase" evidence="6">
    <location>
        <begin position="378"/>
        <end position="572"/>
    </location>
</feature>
<dbReference type="Ensembl" id="ENSEBUT00000020536.1">
    <property type="protein sequence ID" value="ENSEBUP00000019961.1"/>
    <property type="gene ID" value="ENSEBUG00000012391.1"/>
</dbReference>
<dbReference type="AlphaFoldDB" id="A0A8C4WYE5"/>
<feature type="active site" description="Proton acceptor" evidence="4">
    <location>
        <position position="339"/>
    </location>
</feature>
<organism evidence="7 8">
    <name type="scientific">Eptatretus burgeri</name>
    <name type="common">Inshore hagfish</name>
    <dbReference type="NCBI Taxonomy" id="7764"/>
    <lineage>
        <taxon>Eukaryota</taxon>
        <taxon>Metazoa</taxon>
        <taxon>Chordata</taxon>
        <taxon>Craniata</taxon>
        <taxon>Vertebrata</taxon>
        <taxon>Cyclostomata</taxon>
        <taxon>Myxini</taxon>
        <taxon>Myxiniformes</taxon>
        <taxon>Myxinidae</taxon>
        <taxon>Eptatretinae</taxon>
        <taxon>Eptatretus</taxon>
    </lineage>
</organism>
<keyword evidence="3 5" id="KW-0012">Acyltransferase</keyword>
<evidence type="ECO:0000256" key="4">
    <source>
        <dbReference type="PIRSR" id="PIRSR600542-1"/>
    </source>
</evidence>
<evidence type="ECO:0000313" key="8">
    <source>
        <dbReference type="Proteomes" id="UP000694388"/>
    </source>
</evidence>
<dbReference type="Proteomes" id="UP000694388">
    <property type="component" value="Unplaced"/>
</dbReference>
<evidence type="ECO:0000256" key="1">
    <source>
        <dbReference type="ARBA" id="ARBA00005232"/>
    </source>
</evidence>
<dbReference type="GO" id="GO:0004095">
    <property type="term" value="F:carnitine O-palmitoyltransferase activity"/>
    <property type="evidence" value="ECO:0007669"/>
    <property type="project" value="TreeGrafter"/>
</dbReference>
<evidence type="ECO:0000259" key="6">
    <source>
        <dbReference type="Pfam" id="PF00755"/>
    </source>
</evidence>
<dbReference type="GO" id="GO:0006635">
    <property type="term" value="P:fatty acid beta-oxidation"/>
    <property type="evidence" value="ECO:0007669"/>
    <property type="project" value="TreeGrafter"/>
</dbReference>
<proteinExistence type="inferred from homology"/>
<evidence type="ECO:0000256" key="3">
    <source>
        <dbReference type="ARBA" id="ARBA00023315"/>
    </source>
</evidence>
<dbReference type="InterPro" id="IPR039551">
    <property type="entry name" value="Cho/carn_acyl_trans"/>
</dbReference>
<comment type="similarity">
    <text evidence="1 5">Belongs to the carnitine/choline acetyltransferase family.</text>
</comment>
<dbReference type="GO" id="GO:0005739">
    <property type="term" value="C:mitochondrion"/>
    <property type="evidence" value="ECO:0007669"/>
    <property type="project" value="TreeGrafter"/>
</dbReference>
<dbReference type="PANTHER" id="PTHR22589">
    <property type="entry name" value="CARNITINE O-ACYLTRANSFERASE"/>
    <property type="match status" value="1"/>
</dbReference>
<reference evidence="7" key="2">
    <citation type="submission" date="2025-09" db="UniProtKB">
        <authorList>
            <consortium name="Ensembl"/>
        </authorList>
    </citation>
    <scope>IDENTIFICATION</scope>
</reference>
<dbReference type="PROSITE" id="PS00440">
    <property type="entry name" value="ACYLTRANSF_C_2"/>
    <property type="match status" value="1"/>
</dbReference>
<sequence>VGPLLTHKAFPRSPLVECVRGNQKTCIYRPEVVLFCRLPLPRLEDTMRRYLRTQRALLNVEAYRRTERICSSFEHGEGQLLHNELLAYDKANQHTSYVAAFWLDMYLKRRDSLIITNIGIDAELTAGSQLVCATNLIVSLGPLHRSLKTGLLTPAYSHTFKIKLTHHNFLDRSGSRPKSVLICMSPLNRFFGTSRIPQESRDELQTILGTRHFVVLHKGYIYTCNLLDNLGYILPASTIMANLHHILSDSRPPVQFPLASLTAERRDVWARLRKQLQAQGHGSALSLIESALFCLCLDHQDLKKDSKKMFFGSGGDRWFDKSVQIIVGKDGVAGFQADHSWCDGMISMYIINSLTEVCWWHICAGSAIFVNCSFYLFNLQTLSASASFCHLEFQHYGANFLKGCGVSPDSIMQLALQLAFTRMYGHHAVMVAPCSTSTFLDGRTEALRPATTEALKCCTAFCVESLIHGSHRTAVLRQLIEATSQQHKILVSEAATGQGFERHLFVLHCLALHNSQQYLTDIPEFFLDPAYLLQNRNDIASSHVAKSENQVGVFLPHVPKGLTSSYCIRDTSAYSKTLELSLKEIGDVLADKHSETNVLVDCKD</sequence>
<dbReference type="Gene3D" id="3.30.559.10">
    <property type="entry name" value="Chloramphenicol acetyltransferase-like domain"/>
    <property type="match status" value="2"/>
</dbReference>
<reference evidence="7" key="1">
    <citation type="submission" date="2025-08" db="UniProtKB">
        <authorList>
            <consortium name="Ensembl"/>
        </authorList>
    </citation>
    <scope>IDENTIFICATION</scope>
</reference>
<dbReference type="GeneTree" id="ENSGT01150000286999"/>
<dbReference type="OMA" id="NRWWDKS"/>
<name>A0A8C4WYE5_EPTBU</name>
<accession>A0A8C4WYE5</accession>
<dbReference type="SUPFAM" id="SSF52777">
    <property type="entry name" value="CoA-dependent acyltransferases"/>
    <property type="match status" value="2"/>
</dbReference>
<keyword evidence="8" id="KW-1185">Reference proteome</keyword>
<dbReference type="InterPro" id="IPR000542">
    <property type="entry name" value="Carn_acyl_trans"/>
</dbReference>
<dbReference type="InterPro" id="IPR023213">
    <property type="entry name" value="CAT-like_dom_sf"/>
</dbReference>
<keyword evidence="2 5" id="KW-0808">Transferase</keyword>
<evidence type="ECO:0000256" key="2">
    <source>
        <dbReference type="ARBA" id="ARBA00022679"/>
    </source>
</evidence>
<protein>
    <recommendedName>
        <fullName evidence="6">Choline/carnitine acyltransferase domain-containing protein</fullName>
    </recommendedName>
</protein>
<dbReference type="InterPro" id="IPR042231">
    <property type="entry name" value="Cho/carn_acyl_trans_2"/>
</dbReference>